<dbReference type="EMBL" id="PEYV01000003">
    <property type="protein sequence ID" value="PIS21930.1"/>
    <property type="molecule type" value="Genomic_DNA"/>
</dbReference>
<dbReference type="AlphaFoldDB" id="A0A2H0XAF9"/>
<protein>
    <submittedName>
        <fullName evidence="1">Uncharacterized protein</fullName>
    </submittedName>
</protein>
<gene>
    <name evidence="1" type="ORF">COT51_00240</name>
</gene>
<evidence type="ECO:0000313" key="1">
    <source>
        <dbReference type="EMBL" id="PIS21930.1"/>
    </source>
</evidence>
<accession>A0A2H0XAF9</accession>
<evidence type="ECO:0000313" key="2">
    <source>
        <dbReference type="Proteomes" id="UP000231098"/>
    </source>
</evidence>
<dbReference type="Proteomes" id="UP000231098">
    <property type="component" value="Unassembled WGS sequence"/>
</dbReference>
<organism evidence="1 2">
    <name type="scientific">candidate division WWE3 bacterium CG08_land_8_20_14_0_20_41_15</name>
    <dbReference type="NCBI Taxonomy" id="1975086"/>
    <lineage>
        <taxon>Bacteria</taxon>
        <taxon>Katanobacteria</taxon>
    </lineage>
</organism>
<sequence length="178" mass="19558">MRFTESITFCKVTFPCKLAITSGGLGRIPFGEFEGNINNPNSNQSEGEGDNCSNVDIPCVDHTYLSDNFLNLKAISKLKIANKMSIVKTNELNGVFNPGKLGTMMAAPSHAADRLTSNSESSANQFGSGLDIRSDTSFFNESLSTASWTKVIYLIRTSLRNRCVIYPSTSRRVCVFFM</sequence>
<proteinExistence type="predicted"/>
<comment type="caution">
    <text evidence="1">The sequence shown here is derived from an EMBL/GenBank/DDBJ whole genome shotgun (WGS) entry which is preliminary data.</text>
</comment>
<reference evidence="2" key="1">
    <citation type="submission" date="2017-09" db="EMBL/GenBank/DDBJ databases">
        <title>Depth-based differentiation of microbial function through sediment-hosted aquifers and enrichment of novel symbionts in the deep terrestrial subsurface.</title>
        <authorList>
            <person name="Probst A.J."/>
            <person name="Ladd B."/>
            <person name="Jarett J.K."/>
            <person name="Geller-Mcgrath D.E."/>
            <person name="Sieber C.M.K."/>
            <person name="Emerson J.B."/>
            <person name="Anantharaman K."/>
            <person name="Thomas B.C."/>
            <person name="Malmstrom R."/>
            <person name="Stieglmeier M."/>
            <person name="Klingl A."/>
            <person name="Woyke T."/>
            <person name="Ryan C.M."/>
            <person name="Banfield J.F."/>
        </authorList>
    </citation>
    <scope>NUCLEOTIDE SEQUENCE [LARGE SCALE GENOMIC DNA]</scope>
</reference>
<name>A0A2H0XAF9_UNCKA</name>